<dbReference type="InterPro" id="IPR009003">
    <property type="entry name" value="Peptidase_S1_PA"/>
</dbReference>
<name>A0ABS5W4N4_9SPHN</name>
<reference evidence="6 7" key="1">
    <citation type="submission" date="2021-05" db="EMBL/GenBank/DDBJ databases">
        <title>Croceibacterium sp. LX-88 genome sequence.</title>
        <authorList>
            <person name="Luo X."/>
        </authorList>
    </citation>
    <scope>NUCLEOTIDE SEQUENCE [LARGE SCALE GENOMIC DNA]</scope>
    <source>
        <strain evidence="6 7">LX-88</strain>
    </source>
</reference>
<dbReference type="RefSeq" id="WP_214536276.1">
    <property type="nucleotide sequence ID" value="NZ_JAHFVK010000002.1"/>
</dbReference>
<feature type="signal peptide" evidence="5">
    <location>
        <begin position="1"/>
        <end position="22"/>
    </location>
</feature>
<keyword evidence="2" id="KW-0645">Protease</keyword>
<dbReference type="SUPFAM" id="SSF50494">
    <property type="entry name" value="Trypsin-like serine proteases"/>
    <property type="match status" value="1"/>
</dbReference>
<accession>A0ABS5W4N4</accession>
<dbReference type="InterPro" id="IPR043504">
    <property type="entry name" value="Peptidase_S1_PA_chymotrypsin"/>
</dbReference>
<dbReference type="InterPro" id="IPR051201">
    <property type="entry name" value="Chloro_Bact_Ser_Proteases"/>
</dbReference>
<dbReference type="Gene3D" id="2.40.10.10">
    <property type="entry name" value="Trypsin-like serine proteases"/>
    <property type="match status" value="2"/>
</dbReference>
<keyword evidence="5" id="KW-0732">Signal</keyword>
<sequence>MRGFAAAALLAGAVCSSMPAIARDNDKPTTASDGSEILAPGTPTRPVELSRLVADLRRGENIGRYKQGVICMVGGPLTWKSGGQLELDTAEFDDAFRDELERIGYTVAGDPNNLFANAGDSGSEYLIGGRIKHINAAVCFPMGGFGDFDTSKGEASITVEWQIYSKLDRKVIGTHETTGYIKSGSQSGGAYSILLNAFADSVRQLASSDGFKKIFVGSPTDMSVARQAPSNLEAISMSALPAKPVQISDAVSSTVLIFAGDGHGSGFLVSPEGHILTNAHVVGAAKYLKIRWSDGTEGLGEVLRVDQGRDVAVLKTEANGHVPLPIRGTAPLVGEDVFAIGAPLDEGLQNTVTRGIVSANRVVEGYSFIQSDVSVIGGNSGGPLLDRDGNVLGMTAAGLTKAGIPLGVNLFIPIADAKSFLGITNAPSH</sequence>
<gene>
    <name evidence="6" type="ORF">KK137_09890</name>
</gene>
<dbReference type="Pfam" id="PF13365">
    <property type="entry name" value="Trypsin_2"/>
    <property type="match status" value="1"/>
</dbReference>
<dbReference type="EMBL" id="JAHFVK010000002">
    <property type="protein sequence ID" value="MBT2134644.1"/>
    <property type="molecule type" value="Genomic_DNA"/>
</dbReference>
<keyword evidence="7" id="KW-1185">Reference proteome</keyword>
<organism evidence="6 7">
    <name type="scientific">Croceibacterium selenioxidans</name>
    <dbReference type="NCBI Taxonomy" id="2838833"/>
    <lineage>
        <taxon>Bacteria</taxon>
        <taxon>Pseudomonadati</taxon>
        <taxon>Pseudomonadota</taxon>
        <taxon>Alphaproteobacteria</taxon>
        <taxon>Sphingomonadales</taxon>
        <taxon>Erythrobacteraceae</taxon>
        <taxon>Croceibacterium</taxon>
    </lineage>
</organism>
<feature type="chain" id="PRO_5046347264" evidence="5">
    <location>
        <begin position="23"/>
        <end position="429"/>
    </location>
</feature>
<evidence type="ECO:0000313" key="7">
    <source>
        <dbReference type="Proteomes" id="UP000811255"/>
    </source>
</evidence>
<dbReference type="PANTHER" id="PTHR43343:SF3">
    <property type="entry name" value="PROTEASE DO-LIKE 8, CHLOROPLASTIC"/>
    <property type="match status" value="1"/>
</dbReference>
<proteinExistence type="inferred from homology"/>
<keyword evidence="3" id="KW-0378">Hydrolase</keyword>
<dbReference type="PRINTS" id="PR00834">
    <property type="entry name" value="PROTEASES2C"/>
</dbReference>
<comment type="similarity">
    <text evidence="1">Belongs to the peptidase S1C family.</text>
</comment>
<dbReference type="Proteomes" id="UP000811255">
    <property type="component" value="Unassembled WGS sequence"/>
</dbReference>
<feature type="region of interest" description="Disordered" evidence="4">
    <location>
        <begin position="21"/>
        <end position="42"/>
    </location>
</feature>
<evidence type="ECO:0000256" key="5">
    <source>
        <dbReference type="SAM" id="SignalP"/>
    </source>
</evidence>
<evidence type="ECO:0000256" key="1">
    <source>
        <dbReference type="ARBA" id="ARBA00010541"/>
    </source>
</evidence>
<evidence type="ECO:0000256" key="4">
    <source>
        <dbReference type="SAM" id="MobiDB-lite"/>
    </source>
</evidence>
<evidence type="ECO:0000256" key="3">
    <source>
        <dbReference type="ARBA" id="ARBA00022801"/>
    </source>
</evidence>
<evidence type="ECO:0000313" key="6">
    <source>
        <dbReference type="EMBL" id="MBT2134644.1"/>
    </source>
</evidence>
<dbReference type="PANTHER" id="PTHR43343">
    <property type="entry name" value="PEPTIDASE S12"/>
    <property type="match status" value="1"/>
</dbReference>
<comment type="caution">
    <text evidence="6">The sequence shown here is derived from an EMBL/GenBank/DDBJ whole genome shotgun (WGS) entry which is preliminary data.</text>
</comment>
<protein>
    <submittedName>
        <fullName evidence="6">Trypsin-like peptidase domain-containing protein</fullName>
    </submittedName>
</protein>
<dbReference type="InterPro" id="IPR001940">
    <property type="entry name" value="Peptidase_S1C"/>
</dbReference>
<evidence type="ECO:0000256" key="2">
    <source>
        <dbReference type="ARBA" id="ARBA00022670"/>
    </source>
</evidence>